<dbReference type="RefSeq" id="WP_284057017.1">
    <property type="nucleotide sequence ID" value="NZ_JAMSLR010000005.1"/>
</dbReference>
<dbReference type="PANTHER" id="PTHR30290">
    <property type="entry name" value="PERIPLASMIC BINDING COMPONENT OF ABC TRANSPORTER"/>
    <property type="match status" value="1"/>
</dbReference>
<dbReference type="PIRSF" id="PIRSF002741">
    <property type="entry name" value="MppA"/>
    <property type="match status" value="1"/>
</dbReference>
<dbReference type="InterPro" id="IPR039424">
    <property type="entry name" value="SBP_5"/>
</dbReference>
<dbReference type="Pfam" id="PF00496">
    <property type="entry name" value="SBP_bac_5"/>
    <property type="match status" value="1"/>
</dbReference>
<evidence type="ECO:0000259" key="4">
    <source>
        <dbReference type="Pfam" id="PF00496"/>
    </source>
</evidence>
<protein>
    <submittedName>
        <fullName evidence="5">ABC transporter substrate-binding protein</fullName>
    </submittedName>
</protein>
<evidence type="ECO:0000313" key="5">
    <source>
        <dbReference type="EMBL" id="MCM8749235.1"/>
    </source>
</evidence>
<dbReference type="Proteomes" id="UP001165306">
    <property type="component" value="Unassembled WGS sequence"/>
</dbReference>
<dbReference type="EMBL" id="JAMSLR010000005">
    <property type="protein sequence ID" value="MCM8749235.1"/>
    <property type="molecule type" value="Genomic_DNA"/>
</dbReference>
<accession>A0AA42BB16</accession>
<comment type="caution">
    <text evidence="5">The sequence shown here is derived from an EMBL/GenBank/DDBJ whole genome shotgun (WGS) entry which is preliminary data.</text>
</comment>
<name>A0AA42BB16_9BACT</name>
<gene>
    <name evidence="5" type="ORF">NET02_08765</name>
</gene>
<dbReference type="Gene3D" id="3.10.105.10">
    <property type="entry name" value="Dipeptide-binding Protein, Domain 3"/>
    <property type="match status" value="1"/>
</dbReference>
<dbReference type="InterPro" id="IPR030678">
    <property type="entry name" value="Peptide/Ni-bd"/>
</dbReference>
<dbReference type="GO" id="GO:1904680">
    <property type="term" value="F:peptide transmembrane transporter activity"/>
    <property type="evidence" value="ECO:0007669"/>
    <property type="project" value="TreeGrafter"/>
</dbReference>
<evidence type="ECO:0000313" key="6">
    <source>
        <dbReference type="Proteomes" id="UP001165306"/>
    </source>
</evidence>
<evidence type="ECO:0000256" key="2">
    <source>
        <dbReference type="ARBA" id="ARBA00022729"/>
    </source>
</evidence>
<dbReference type="GO" id="GO:0043190">
    <property type="term" value="C:ATP-binding cassette (ABC) transporter complex"/>
    <property type="evidence" value="ECO:0007669"/>
    <property type="project" value="InterPro"/>
</dbReference>
<sequence length="578" mass="62940">MAHHDALLAQMLSRRSSRRALLKRAAILGLGAPALAGLGAACRGEEPAAPSPAAPSASPQATSPVAGQTPAAGQPTQAPTSAGEPRRGGRLRVATTGQPAGLDMHIRAQRTITLIGWHMYEALFTFDGNYETVPMLAAGYEVSDDGLTATIPLRRGVRFHNGEEMRAADVVASFERWAEVSSLGIAISEFLREVVEVDDYTVEFRLSSPLVALPSMLARQSGGLSIHPKSVLDQVGTEPLTPDLYIGTGPYQLVDFQPDRFTLLRRFDGYVGLDSPPSGYAGRKAAYLDEIEFVPMPDEAARVAGLQAGDFHYLEEIIPDQVEAIGDDPSLNIQILPPRSYGVLIMNTIAGPMTNVKLRQAVLAAVDVEATGQASHGEGYFEPDPGIMLPQTRWHSTVGQEYYDQGNPERARQLAQEAGYDGTPLRILTTQEDLGDYNAAVVIQQQLQQAGFNVQLEVMDEATLDEMLEDDNRWEMTTNAYVFRPDPVLIAAFASCTADGGWCSDPKVEVARRLQTETDPGARFTAFEELQMLWYTEAPAVKLVNNLGIAPLSAKVKNVLETTHFEIEPEFTNCWLEE</sequence>
<dbReference type="SUPFAM" id="SSF53850">
    <property type="entry name" value="Periplasmic binding protein-like II"/>
    <property type="match status" value="1"/>
</dbReference>
<feature type="domain" description="Solute-binding protein family 5" evidence="4">
    <location>
        <begin position="132"/>
        <end position="484"/>
    </location>
</feature>
<dbReference type="Gene3D" id="3.40.190.10">
    <property type="entry name" value="Periplasmic binding protein-like II"/>
    <property type="match status" value="1"/>
</dbReference>
<comment type="similarity">
    <text evidence="1">Belongs to the bacterial solute-binding protein 5 family.</text>
</comment>
<proteinExistence type="inferred from homology"/>
<evidence type="ECO:0000256" key="1">
    <source>
        <dbReference type="ARBA" id="ARBA00005695"/>
    </source>
</evidence>
<dbReference type="InterPro" id="IPR000914">
    <property type="entry name" value="SBP_5_dom"/>
</dbReference>
<dbReference type="PANTHER" id="PTHR30290:SF38">
    <property type="entry name" value="D,D-DIPEPTIDE-BINDING PERIPLASMIC PROTEIN DDPA-RELATED"/>
    <property type="match status" value="1"/>
</dbReference>
<feature type="compositionally biased region" description="Low complexity" evidence="3">
    <location>
        <begin position="54"/>
        <end position="64"/>
    </location>
</feature>
<reference evidence="5" key="1">
    <citation type="submission" date="2022-06" db="EMBL/GenBank/DDBJ databases">
        <title>CFH 74404 Thermomicrobiaceae sp.</title>
        <authorList>
            <person name="Ming H."/>
            <person name="Li W.-J."/>
            <person name="Zhao Z."/>
        </authorList>
    </citation>
    <scope>NUCLEOTIDE SEQUENCE</scope>
    <source>
        <strain evidence="5">CFH 74404</strain>
    </source>
</reference>
<dbReference type="GO" id="GO:0015833">
    <property type="term" value="P:peptide transport"/>
    <property type="evidence" value="ECO:0007669"/>
    <property type="project" value="TreeGrafter"/>
</dbReference>
<keyword evidence="2" id="KW-0732">Signal</keyword>
<organism evidence="5 6">
    <name type="scientific">Thermalbibacter longus</name>
    <dbReference type="NCBI Taxonomy" id="2951981"/>
    <lineage>
        <taxon>Bacteria</taxon>
        <taxon>Pseudomonadati</taxon>
        <taxon>Thermomicrobiota</taxon>
        <taxon>Thermomicrobia</taxon>
        <taxon>Thermomicrobiales</taxon>
        <taxon>Thermomicrobiaceae</taxon>
        <taxon>Thermalbibacter</taxon>
    </lineage>
</organism>
<dbReference type="AlphaFoldDB" id="A0AA42BB16"/>
<evidence type="ECO:0000256" key="3">
    <source>
        <dbReference type="SAM" id="MobiDB-lite"/>
    </source>
</evidence>
<keyword evidence="6" id="KW-1185">Reference proteome</keyword>
<dbReference type="GO" id="GO:0030288">
    <property type="term" value="C:outer membrane-bounded periplasmic space"/>
    <property type="evidence" value="ECO:0007669"/>
    <property type="project" value="UniProtKB-ARBA"/>
</dbReference>
<feature type="region of interest" description="Disordered" evidence="3">
    <location>
        <begin position="43"/>
        <end position="91"/>
    </location>
</feature>